<accession>A0A3N0DNX0</accession>
<proteinExistence type="predicted"/>
<sequence length="290" mass="30463">MGAGDPFWDDGTVLTYDVVDVFAEKPFAGNQLAVVHGAAGLSDEQLLTLAREFNFSETTFPTPIAGDRYSVRIFTPGGEIPFAGHPTLGTAWVLRERGDLDSAQVVQECAAGEVGVRFVEDAVELSAVPRDLVGPLDHDVVAGVLHAVGLTAEDRDGDAWLAGTGLTFAHVPVRDDAVARAGIARTLPHLPPTGDPIGGINLYSVTADLEVHSRVFVPDLAVPEDPATGSAAAGLGMALRARGLAADGDRYRIRQGIEMGRPSRLLGTVGERISVAGQVHPIARGEIRVP</sequence>
<dbReference type="GO" id="GO:0016853">
    <property type="term" value="F:isomerase activity"/>
    <property type="evidence" value="ECO:0007669"/>
    <property type="project" value="TreeGrafter"/>
</dbReference>
<dbReference type="Proteomes" id="UP000277094">
    <property type="component" value="Unassembled WGS sequence"/>
</dbReference>
<evidence type="ECO:0000313" key="2">
    <source>
        <dbReference type="EMBL" id="RNL77339.1"/>
    </source>
</evidence>
<protein>
    <submittedName>
        <fullName evidence="2">PhzF family phenazine biosynthesis protein</fullName>
    </submittedName>
</protein>
<gene>
    <name evidence="2" type="ORF">EFL95_17690</name>
</gene>
<dbReference type="AlphaFoldDB" id="A0A3N0DNX0"/>
<dbReference type="Pfam" id="PF02567">
    <property type="entry name" value="PhzC-PhzF"/>
    <property type="match status" value="2"/>
</dbReference>
<dbReference type="EMBL" id="RJSG01000005">
    <property type="protein sequence ID" value="RNL77339.1"/>
    <property type="molecule type" value="Genomic_DNA"/>
</dbReference>
<feature type="active site" evidence="1">
    <location>
        <position position="57"/>
    </location>
</feature>
<dbReference type="OrthoDB" id="9788221at2"/>
<organism evidence="2 3">
    <name type="scientific">Nocardioides marmorisolisilvae</name>
    <dbReference type="NCBI Taxonomy" id="1542737"/>
    <lineage>
        <taxon>Bacteria</taxon>
        <taxon>Bacillati</taxon>
        <taxon>Actinomycetota</taxon>
        <taxon>Actinomycetes</taxon>
        <taxon>Propionibacteriales</taxon>
        <taxon>Nocardioidaceae</taxon>
        <taxon>Nocardioides</taxon>
    </lineage>
</organism>
<comment type="caution">
    <text evidence="2">The sequence shown here is derived from an EMBL/GenBank/DDBJ whole genome shotgun (WGS) entry which is preliminary data.</text>
</comment>
<dbReference type="PANTHER" id="PTHR13774:SF32">
    <property type="entry name" value="ANTISENSE-ENHANCING SEQUENCE 1"/>
    <property type="match status" value="1"/>
</dbReference>
<reference evidence="2 3" key="1">
    <citation type="submission" date="2018-11" db="EMBL/GenBank/DDBJ databases">
        <authorList>
            <person name="Li F."/>
        </authorList>
    </citation>
    <scope>NUCLEOTIDE SEQUENCE [LARGE SCALE GENOMIC DNA]</scope>
    <source>
        <strain evidence="2 3">KIS18-7</strain>
    </source>
</reference>
<dbReference type="SUPFAM" id="SSF54506">
    <property type="entry name" value="Diaminopimelate epimerase-like"/>
    <property type="match status" value="1"/>
</dbReference>
<keyword evidence="3" id="KW-1185">Reference proteome</keyword>
<dbReference type="GO" id="GO:0005737">
    <property type="term" value="C:cytoplasm"/>
    <property type="evidence" value="ECO:0007669"/>
    <property type="project" value="TreeGrafter"/>
</dbReference>
<dbReference type="NCBIfam" id="TIGR00654">
    <property type="entry name" value="PhzF_family"/>
    <property type="match status" value="1"/>
</dbReference>
<name>A0A3N0DNX0_9ACTN</name>
<dbReference type="Gene3D" id="3.10.310.10">
    <property type="entry name" value="Diaminopimelate Epimerase, Chain A, domain 1"/>
    <property type="match status" value="2"/>
</dbReference>
<dbReference type="PIRSF" id="PIRSF016184">
    <property type="entry name" value="PhzC_PhzF"/>
    <property type="match status" value="1"/>
</dbReference>
<dbReference type="PANTHER" id="PTHR13774">
    <property type="entry name" value="PHENAZINE BIOSYNTHESIS PROTEIN"/>
    <property type="match status" value="1"/>
</dbReference>
<dbReference type="InterPro" id="IPR003719">
    <property type="entry name" value="Phenazine_PhzF-like"/>
</dbReference>
<evidence type="ECO:0000256" key="1">
    <source>
        <dbReference type="PIRSR" id="PIRSR016184-1"/>
    </source>
</evidence>
<evidence type="ECO:0000313" key="3">
    <source>
        <dbReference type="Proteomes" id="UP000277094"/>
    </source>
</evidence>